<gene>
    <name evidence="2" type="ORF">DPMN_045487</name>
</gene>
<proteinExistence type="predicted"/>
<evidence type="ECO:0000256" key="1">
    <source>
        <dbReference type="SAM" id="MobiDB-lite"/>
    </source>
</evidence>
<protein>
    <recommendedName>
        <fullName evidence="4">TTF-type domain-containing protein</fullName>
    </recommendedName>
</protein>
<evidence type="ECO:0008006" key="4">
    <source>
        <dbReference type="Google" id="ProtNLM"/>
    </source>
</evidence>
<evidence type="ECO:0000313" key="3">
    <source>
        <dbReference type="Proteomes" id="UP000828390"/>
    </source>
</evidence>
<feature type="compositionally biased region" description="Polar residues" evidence="1">
    <location>
        <begin position="33"/>
        <end position="46"/>
    </location>
</feature>
<reference evidence="2" key="2">
    <citation type="submission" date="2020-11" db="EMBL/GenBank/DDBJ databases">
        <authorList>
            <person name="McCartney M.A."/>
            <person name="Auch B."/>
            <person name="Kono T."/>
            <person name="Mallez S."/>
            <person name="Becker A."/>
            <person name="Gohl D.M."/>
            <person name="Silverstein K.A.T."/>
            <person name="Koren S."/>
            <person name="Bechman K.B."/>
            <person name="Herman A."/>
            <person name="Abrahante J.E."/>
            <person name="Garbe J."/>
        </authorList>
    </citation>
    <scope>NUCLEOTIDE SEQUENCE</scope>
    <source>
        <strain evidence="2">Duluth1</strain>
        <tissue evidence="2">Whole animal</tissue>
    </source>
</reference>
<feature type="compositionally biased region" description="Basic and acidic residues" evidence="1">
    <location>
        <begin position="134"/>
        <end position="145"/>
    </location>
</feature>
<sequence>MASHNAKYYSKKPRKRDAKGCSTITSMFAKIAESSTPSSNPEQAVQASEIPMAVPLSDSVDNSSAKPSKKVVVQSPSSSSSNHNAFKYDMKYPWLYHSSAKGGLLCKFCDLFPSGKTSEGIKFVDDAVKLSDHPSRQLDTHEESKRHKKSLEKYSATLSSHKSQKPINQVIMDSSNSQDDNKRAKNRSVIKKMFRISYFIARKYWAQASFKDLVQFIATLDISDLEDHVSNAPAEATL</sequence>
<name>A0A9D4D6F9_DREPO</name>
<feature type="compositionally biased region" description="Polar residues" evidence="1">
    <location>
        <begin position="156"/>
        <end position="178"/>
    </location>
</feature>
<keyword evidence="3" id="KW-1185">Reference proteome</keyword>
<comment type="caution">
    <text evidence="2">The sequence shown here is derived from an EMBL/GenBank/DDBJ whole genome shotgun (WGS) entry which is preliminary data.</text>
</comment>
<evidence type="ECO:0000313" key="2">
    <source>
        <dbReference type="EMBL" id="KAH3738844.1"/>
    </source>
</evidence>
<organism evidence="2 3">
    <name type="scientific">Dreissena polymorpha</name>
    <name type="common">Zebra mussel</name>
    <name type="synonym">Mytilus polymorpha</name>
    <dbReference type="NCBI Taxonomy" id="45954"/>
    <lineage>
        <taxon>Eukaryota</taxon>
        <taxon>Metazoa</taxon>
        <taxon>Spiralia</taxon>
        <taxon>Lophotrochozoa</taxon>
        <taxon>Mollusca</taxon>
        <taxon>Bivalvia</taxon>
        <taxon>Autobranchia</taxon>
        <taxon>Heteroconchia</taxon>
        <taxon>Euheterodonta</taxon>
        <taxon>Imparidentia</taxon>
        <taxon>Neoheterodontei</taxon>
        <taxon>Myida</taxon>
        <taxon>Dreissenoidea</taxon>
        <taxon>Dreissenidae</taxon>
        <taxon>Dreissena</taxon>
    </lineage>
</organism>
<dbReference type="AlphaFoldDB" id="A0A9D4D6F9"/>
<feature type="region of interest" description="Disordered" evidence="1">
    <location>
        <begin position="32"/>
        <end position="82"/>
    </location>
</feature>
<dbReference type="Proteomes" id="UP000828390">
    <property type="component" value="Unassembled WGS sequence"/>
</dbReference>
<feature type="compositionally biased region" description="Low complexity" evidence="1">
    <location>
        <begin position="63"/>
        <end position="81"/>
    </location>
</feature>
<reference evidence="2" key="1">
    <citation type="journal article" date="2019" name="bioRxiv">
        <title>The Genome of the Zebra Mussel, Dreissena polymorpha: A Resource for Invasive Species Research.</title>
        <authorList>
            <person name="McCartney M.A."/>
            <person name="Auch B."/>
            <person name="Kono T."/>
            <person name="Mallez S."/>
            <person name="Zhang Y."/>
            <person name="Obille A."/>
            <person name="Becker A."/>
            <person name="Abrahante J.E."/>
            <person name="Garbe J."/>
            <person name="Badalamenti J.P."/>
            <person name="Herman A."/>
            <person name="Mangelson H."/>
            <person name="Liachko I."/>
            <person name="Sullivan S."/>
            <person name="Sone E.D."/>
            <person name="Koren S."/>
            <person name="Silverstein K.A.T."/>
            <person name="Beckman K.B."/>
            <person name="Gohl D.M."/>
        </authorList>
    </citation>
    <scope>NUCLEOTIDE SEQUENCE</scope>
    <source>
        <strain evidence="2">Duluth1</strain>
        <tissue evidence="2">Whole animal</tissue>
    </source>
</reference>
<accession>A0A9D4D6F9</accession>
<dbReference type="EMBL" id="JAIWYP010000011">
    <property type="protein sequence ID" value="KAH3738844.1"/>
    <property type="molecule type" value="Genomic_DNA"/>
</dbReference>
<feature type="region of interest" description="Disordered" evidence="1">
    <location>
        <begin position="134"/>
        <end position="184"/>
    </location>
</feature>
<feature type="region of interest" description="Disordered" evidence="1">
    <location>
        <begin position="1"/>
        <end position="20"/>
    </location>
</feature>